<dbReference type="Proteomes" id="UP000192927">
    <property type="component" value="Unassembled WGS sequence"/>
</dbReference>
<dbReference type="EMBL" id="FWEW01000945">
    <property type="protein sequence ID" value="SLM36181.1"/>
    <property type="molecule type" value="Genomic_DNA"/>
</dbReference>
<protein>
    <submittedName>
        <fullName evidence="1">Phosphotransferase family protein</fullName>
    </submittedName>
</protein>
<dbReference type="GO" id="GO:0016740">
    <property type="term" value="F:transferase activity"/>
    <property type="evidence" value="ECO:0007669"/>
    <property type="project" value="UniProtKB-KW"/>
</dbReference>
<sequence>MYMELIRGKALMESWDALSRDDRVSICDQLRKVTTFLRRLEQDPEDICRYVATFVSANRD</sequence>
<name>A0A1W5CZD8_9LECA</name>
<accession>A0A1W5CZD8</accession>
<proteinExistence type="predicted"/>
<reference evidence="2" key="1">
    <citation type="submission" date="2017-03" db="EMBL/GenBank/DDBJ databases">
        <authorList>
            <person name="Sharma R."/>
            <person name="Thines M."/>
        </authorList>
    </citation>
    <scope>NUCLEOTIDE SEQUENCE [LARGE SCALE GENOMIC DNA]</scope>
</reference>
<evidence type="ECO:0000313" key="2">
    <source>
        <dbReference type="Proteomes" id="UP000192927"/>
    </source>
</evidence>
<evidence type="ECO:0000313" key="1">
    <source>
        <dbReference type="EMBL" id="SLM36181.1"/>
    </source>
</evidence>
<dbReference type="AlphaFoldDB" id="A0A1W5CZD8"/>
<organism evidence="1 2">
    <name type="scientific">Lasallia pustulata</name>
    <dbReference type="NCBI Taxonomy" id="136370"/>
    <lineage>
        <taxon>Eukaryota</taxon>
        <taxon>Fungi</taxon>
        <taxon>Dikarya</taxon>
        <taxon>Ascomycota</taxon>
        <taxon>Pezizomycotina</taxon>
        <taxon>Lecanoromycetes</taxon>
        <taxon>OSLEUM clade</taxon>
        <taxon>Umbilicariomycetidae</taxon>
        <taxon>Umbilicariales</taxon>
        <taxon>Umbilicariaceae</taxon>
        <taxon>Lasallia</taxon>
    </lineage>
</organism>
<keyword evidence="2" id="KW-1185">Reference proteome</keyword>
<keyword evidence="1" id="KW-0808">Transferase</keyword>